<dbReference type="EMBL" id="JAECZO010000007">
    <property type="protein sequence ID" value="KAK7200647.1"/>
    <property type="molecule type" value="Genomic_DNA"/>
</dbReference>
<gene>
    <name evidence="2" type="ORF">NESM_000121000</name>
</gene>
<organism evidence="2 3">
    <name type="scientific">Novymonas esmeraldas</name>
    <dbReference type="NCBI Taxonomy" id="1808958"/>
    <lineage>
        <taxon>Eukaryota</taxon>
        <taxon>Discoba</taxon>
        <taxon>Euglenozoa</taxon>
        <taxon>Kinetoplastea</taxon>
        <taxon>Metakinetoplastina</taxon>
        <taxon>Trypanosomatida</taxon>
        <taxon>Trypanosomatidae</taxon>
        <taxon>Novymonas</taxon>
    </lineage>
</organism>
<evidence type="ECO:0000256" key="1">
    <source>
        <dbReference type="SAM" id="MobiDB-lite"/>
    </source>
</evidence>
<accession>A0AAW0F4G0</accession>
<protein>
    <submittedName>
        <fullName evidence="2">Uncharacterized protein</fullName>
    </submittedName>
</protein>
<reference evidence="2 3" key="1">
    <citation type="journal article" date="2021" name="MBio">
        <title>A New Model Trypanosomatid, Novymonas esmeraldas: Genomic Perception of Its 'Candidatus Pandoraea novymonadis' Endosymbiont.</title>
        <authorList>
            <person name="Zakharova A."/>
            <person name="Saura A."/>
            <person name="Butenko A."/>
            <person name="Podesvova L."/>
            <person name="Warmusova S."/>
            <person name="Kostygov A.Y."/>
            <person name="Nenarokova A."/>
            <person name="Lukes J."/>
            <person name="Opperdoes F.R."/>
            <person name="Yurchenko V."/>
        </authorList>
    </citation>
    <scope>NUCLEOTIDE SEQUENCE [LARGE SCALE GENOMIC DNA]</scope>
    <source>
        <strain evidence="2 3">E262AT.01</strain>
    </source>
</reference>
<name>A0AAW0F4G0_9TRYP</name>
<evidence type="ECO:0000313" key="3">
    <source>
        <dbReference type="Proteomes" id="UP001430356"/>
    </source>
</evidence>
<keyword evidence="3" id="KW-1185">Reference proteome</keyword>
<dbReference type="Proteomes" id="UP001430356">
    <property type="component" value="Unassembled WGS sequence"/>
</dbReference>
<comment type="caution">
    <text evidence="2">The sequence shown here is derived from an EMBL/GenBank/DDBJ whole genome shotgun (WGS) entry which is preliminary data.</text>
</comment>
<evidence type="ECO:0000313" key="2">
    <source>
        <dbReference type="EMBL" id="KAK7200647.1"/>
    </source>
</evidence>
<feature type="region of interest" description="Disordered" evidence="1">
    <location>
        <begin position="67"/>
        <end position="106"/>
    </location>
</feature>
<dbReference type="AlphaFoldDB" id="A0AAW0F4G0"/>
<sequence>MQRAGWGSSLFVRRLRRLPGGSALWATTIRTALTFETTSALAPGRHAAAACWRSPLVLAGRHVGHSGVAGLPPPPPLRTPGSRRAGAPPLPPPPPLTSARLSPAHGGGTTHNVSLLQLSPTEVISIFVLYVPSFFVSIQSVASLLPDETRVQLMGRGRFISFLKRYPFHFDLSAVDSGRCSVRLNADLIHPQRGEADHKYVMCDVGATTSYVARPEFVVCAENIESSASQRVLISPLTPPPSLRVRLEERVAVVTRLRTLVPSEFTAVETLEESIPEDVLFHPYFNCQGGLLSIAAKLPDEFQVVEGRIRRRPPHLAPLATDDLTLDNSPFPAIAALVRQHVCDSDIPHWVSITPLYELLTRTQKRELKQRFRSFAGFLRAHGQSLAVSTDMLQVSMWVSTSPPAPPPSTASAPAPVVYTREEVLTAWYDRFPLDETLTLRDAMQLLPVEMRTSALPTKIGPWLASHPHYFSVDFMEEEDPTKVLIRRASGRAPLDLALALYAALPSKDTVYSSTAVLPLLEPSVRQVVERIGLGQLAKMLPQWLDVVQSRDGHCGLQRLQSTEALELEMQRGRSRGGGGASVTAARRVTDVDAGLVDLEAELVRVAGD</sequence>
<proteinExistence type="predicted"/>